<name>A0ABM8Q0W3_9BACT</name>
<organism evidence="1 2">
    <name type="scientific">Campylobacter suis</name>
    <dbReference type="NCBI Taxonomy" id="2790657"/>
    <lineage>
        <taxon>Bacteria</taxon>
        <taxon>Pseudomonadati</taxon>
        <taxon>Campylobacterota</taxon>
        <taxon>Epsilonproteobacteria</taxon>
        <taxon>Campylobacterales</taxon>
        <taxon>Campylobacteraceae</taxon>
        <taxon>Campylobacter</taxon>
    </lineage>
</organism>
<dbReference type="EMBL" id="CAJHOE010000001">
    <property type="protein sequence ID" value="CAD7286423.1"/>
    <property type="molecule type" value="Genomic_DNA"/>
</dbReference>
<dbReference type="Proteomes" id="UP000789359">
    <property type="component" value="Unassembled WGS sequence"/>
</dbReference>
<sequence>MITSDFYFLGSHNESKKENIIKFAKYAKASKVNFIIKEILSKLETRAFDYGCNNITFTEKTLTYRENLENVKKSKVLVDFVIDVHHGLSLRTFEALGYNKKLITTNKTIKYYDLYNPNNIFILDNNFEEIDDFLAKPYIIDEQIRSKYGFGNWIRYVLDIHLYETIKLPDIE</sequence>
<evidence type="ECO:0000313" key="1">
    <source>
        <dbReference type="EMBL" id="CAD7286423.1"/>
    </source>
</evidence>
<dbReference type="RefSeq" id="WP_230056058.1">
    <property type="nucleotide sequence ID" value="NZ_CAJHOE010000001.1"/>
</dbReference>
<evidence type="ECO:0000313" key="2">
    <source>
        <dbReference type="Proteomes" id="UP000789359"/>
    </source>
</evidence>
<protein>
    <submittedName>
        <fullName evidence="1">Uncharacterized protein</fullName>
    </submittedName>
</protein>
<keyword evidence="2" id="KW-1185">Reference proteome</keyword>
<gene>
    <name evidence="1" type="ORF">LMG8286_00255</name>
</gene>
<comment type="caution">
    <text evidence="1">The sequence shown here is derived from an EMBL/GenBank/DDBJ whole genome shotgun (WGS) entry which is preliminary data.</text>
</comment>
<proteinExistence type="predicted"/>
<accession>A0ABM8Q0W3</accession>
<reference evidence="1 2" key="1">
    <citation type="submission" date="2020-11" db="EMBL/GenBank/DDBJ databases">
        <authorList>
            <person name="Peeters C."/>
        </authorList>
    </citation>
    <scope>NUCLEOTIDE SEQUENCE [LARGE SCALE GENOMIC DNA]</scope>
    <source>
        <strain evidence="1 2">LMG 8286</strain>
    </source>
</reference>